<name>I8AFG1_9BACL</name>
<evidence type="ECO:0000313" key="10">
    <source>
        <dbReference type="Proteomes" id="UP000004080"/>
    </source>
</evidence>
<feature type="binding site" evidence="5">
    <location>
        <position position="157"/>
    </location>
    <ligand>
        <name>Mn(2+)</name>
        <dbReference type="ChEBI" id="CHEBI:29035"/>
        <label>2</label>
    </ligand>
</feature>
<dbReference type="Pfam" id="PF00491">
    <property type="entry name" value="Arginase"/>
    <property type="match status" value="1"/>
</dbReference>
<comment type="similarity">
    <text evidence="5 8">Belongs to the arginase family.</text>
</comment>
<dbReference type="eggNOG" id="COG0010">
    <property type="taxonomic scope" value="Bacteria"/>
</dbReference>
<dbReference type="InterPro" id="IPR023696">
    <property type="entry name" value="Ureohydrolase_dom_sf"/>
</dbReference>
<gene>
    <name evidence="5" type="primary">hutG</name>
    <name evidence="9" type="ORF">A374_16338</name>
</gene>
<dbReference type="SUPFAM" id="SSF52768">
    <property type="entry name" value="Arginase/deacetylase"/>
    <property type="match status" value="1"/>
</dbReference>
<dbReference type="PROSITE" id="PS51409">
    <property type="entry name" value="ARGINASE_2"/>
    <property type="match status" value="1"/>
</dbReference>
<dbReference type="InterPro" id="IPR006035">
    <property type="entry name" value="Ureohydrolase"/>
</dbReference>
<evidence type="ECO:0000256" key="6">
    <source>
        <dbReference type="NCBIfam" id="TIGR01227"/>
    </source>
</evidence>
<feature type="binding site" evidence="5">
    <location>
        <position position="243"/>
    </location>
    <ligand>
        <name>Mn(2+)</name>
        <dbReference type="ChEBI" id="CHEBI:29035"/>
        <label>2</label>
    </ligand>
</feature>
<dbReference type="Proteomes" id="UP000004080">
    <property type="component" value="Unassembled WGS sequence"/>
</dbReference>
<evidence type="ECO:0000256" key="8">
    <source>
        <dbReference type="PROSITE-ProRule" id="PRU00742"/>
    </source>
</evidence>
<dbReference type="STRING" id="1196324.A374_16338"/>
<dbReference type="GO" id="GO:0019557">
    <property type="term" value="P:L-histidine catabolic process to glutamate and formate"/>
    <property type="evidence" value="ECO:0007669"/>
    <property type="project" value="UniProtKB-UniPathway"/>
</dbReference>
<dbReference type="OrthoDB" id="9788689at2"/>
<comment type="pathway">
    <text evidence="5">Amino-acid degradation; L-histidine degradation into L-glutamate; L-glutamate from N-formimidoyl-L-glutamate (hydrolase route): step 1/1.</text>
</comment>
<keyword evidence="1 5" id="KW-0479">Metal-binding</keyword>
<evidence type="ECO:0000256" key="5">
    <source>
        <dbReference type="HAMAP-Rule" id="MF_00737"/>
    </source>
</evidence>
<dbReference type="AlphaFoldDB" id="I8AFG1"/>
<feature type="binding site" evidence="5 7">
    <location>
        <position position="129"/>
    </location>
    <ligand>
        <name>Mn(2+)</name>
        <dbReference type="ChEBI" id="CHEBI:29035"/>
        <label>1</label>
    </ligand>
</feature>
<dbReference type="GO" id="GO:0033389">
    <property type="term" value="P:putrescine biosynthetic process from arginine, via agmatine"/>
    <property type="evidence" value="ECO:0007669"/>
    <property type="project" value="TreeGrafter"/>
</dbReference>
<dbReference type="HAMAP" id="MF_00737">
    <property type="entry name" value="Formimidoylglutam"/>
    <property type="match status" value="1"/>
</dbReference>
<dbReference type="PATRIC" id="fig|1196324.3.peg.3342"/>
<dbReference type="GO" id="GO:0008783">
    <property type="term" value="F:agmatinase activity"/>
    <property type="evidence" value="ECO:0007669"/>
    <property type="project" value="TreeGrafter"/>
</dbReference>
<dbReference type="PANTHER" id="PTHR11358:SF35">
    <property type="entry name" value="FORMIMIDOYLGLUTAMASE"/>
    <property type="match status" value="1"/>
</dbReference>
<dbReference type="InterPro" id="IPR005923">
    <property type="entry name" value="HutG"/>
</dbReference>
<keyword evidence="10" id="KW-1185">Reference proteome</keyword>
<comment type="cofactor">
    <cofactor evidence="5 7">
        <name>Mn(2+)</name>
        <dbReference type="ChEBI" id="CHEBI:29035"/>
    </cofactor>
    <text evidence="5 7">Binds 2 manganese ions per subunit.</text>
</comment>
<dbReference type="Gene3D" id="3.40.800.10">
    <property type="entry name" value="Ureohydrolase domain"/>
    <property type="match status" value="1"/>
</dbReference>
<keyword evidence="2 5" id="KW-0378">Hydrolase</keyword>
<comment type="function">
    <text evidence="5">Catalyzes the conversion of N-formimidoyl-L-glutamate to L-glutamate and formamide.</text>
</comment>
<feature type="binding site" evidence="7">
    <location>
        <position position="245"/>
    </location>
    <ligand>
        <name>Mn(2+)</name>
        <dbReference type="ChEBI" id="CHEBI:29035"/>
        <label>1</label>
    </ligand>
</feature>
<evidence type="ECO:0000256" key="4">
    <source>
        <dbReference type="ARBA" id="ARBA00023211"/>
    </source>
</evidence>
<dbReference type="UniPathway" id="UPA00379">
    <property type="reaction ID" value="UER00552"/>
</dbReference>
<evidence type="ECO:0000256" key="7">
    <source>
        <dbReference type="PIRSR" id="PIRSR036979-1"/>
    </source>
</evidence>
<dbReference type="RefSeq" id="WP_007203340.1">
    <property type="nucleotide sequence ID" value="NZ_AKKV01000036.1"/>
</dbReference>
<comment type="catalytic activity">
    <reaction evidence="5">
        <text>N-formimidoyl-L-glutamate + H2O = formamide + L-glutamate</text>
        <dbReference type="Rhea" id="RHEA:22492"/>
        <dbReference type="ChEBI" id="CHEBI:15377"/>
        <dbReference type="ChEBI" id="CHEBI:16397"/>
        <dbReference type="ChEBI" id="CHEBI:29985"/>
        <dbReference type="ChEBI" id="CHEBI:58928"/>
        <dbReference type="EC" id="3.5.3.8"/>
    </reaction>
</comment>
<dbReference type="GO" id="GO:0019556">
    <property type="term" value="P:L-histidine catabolic process to glutamate and formamide"/>
    <property type="evidence" value="ECO:0007669"/>
    <property type="project" value="UniProtKB-UniRule"/>
</dbReference>
<evidence type="ECO:0000256" key="2">
    <source>
        <dbReference type="ARBA" id="ARBA00022801"/>
    </source>
</evidence>
<organism evidence="9 10">
    <name type="scientific">Fictibacillus macauensis ZFHKF-1</name>
    <dbReference type="NCBI Taxonomy" id="1196324"/>
    <lineage>
        <taxon>Bacteria</taxon>
        <taxon>Bacillati</taxon>
        <taxon>Bacillota</taxon>
        <taxon>Bacilli</taxon>
        <taxon>Bacillales</taxon>
        <taxon>Fictibacillaceae</taxon>
        <taxon>Fictibacillus</taxon>
    </lineage>
</organism>
<comment type="caution">
    <text evidence="9">The sequence shown here is derived from an EMBL/GenBank/DDBJ whole genome shotgun (WGS) entry which is preliminary data.</text>
</comment>
<dbReference type="NCBIfam" id="TIGR01227">
    <property type="entry name" value="hutG"/>
    <property type="match status" value="1"/>
</dbReference>
<reference evidence="9 10" key="1">
    <citation type="journal article" date="2012" name="J. Bacteriol.">
        <title>Genome of Bacillus macauensis ZFHKF-1, a Long-Chain-Forming Bacterium.</title>
        <authorList>
            <person name="Cai L."/>
            <person name="Zhang T."/>
        </authorList>
    </citation>
    <scope>NUCLEOTIDE SEQUENCE [LARGE SCALE GENOMIC DNA]</scope>
    <source>
        <strain evidence="9 10">ZFHKF-1</strain>
    </source>
</reference>
<evidence type="ECO:0000256" key="1">
    <source>
        <dbReference type="ARBA" id="ARBA00022723"/>
    </source>
</evidence>
<dbReference type="EC" id="3.5.3.8" evidence="5 6"/>
<proteinExistence type="inferred from homology"/>
<dbReference type="CDD" id="cd09988">
    <property type="entry name" value="Formimidoylglutamase"/>
    <property type="match status" value="1"/>
</dbReference>
<dbReference type="EMBL" id="AKKV01000036">
    <property type="protein sequence ID" value="EIT84372.1"/>
    <property type="molecule type" value="Genomic_DNA"/>
</dbReference>
<feature type="binding site" evidence="5">
    <location>
        <position position="245"/>
    </location>
    <ligand>
        <name>Mn(2+)</name>
        <dbReference type="ChEBI" id="CHEBI:29035"/>
        <label>2</label>
    </ligand>
</feature>
<evidence type="ECO:0000313" key="9">
    <source>
        <dbReference type="EMBL" id="EIT84372.1"/>
    </source>
</evidence>
<feature type="binding site" evidence="5 7">
    <location>
        <position position="159"/>
    </location>
    <ligand>
        <name>Mn(2+)</name>
        <dbReference type="ChEBI" id="CHEBI:29035"/>
        <label>1</label>
    </ligand>
</feature>
<keyword evidence="4 5" id="KW-0464">Manganese</keyword>
<feature type="binding site" evidence="7">
    <location>
        <position position="157"/>
    </location>
    <ligand>
        <name>Mn(2+)</name>
        <dbReference type="ChEBI" id="CHEBI:29035"/>
        <label>1</label>
    </ligand>
</feature>
<dbReference type="PIRSF" id="PIRSF036979">
    <property type="entry name" value="Arginase"/>
    <property type="match status" value="1"/>
</dbReference>
<feature type="binding site" evidence="5 7">
    <location>
        <position position="155"/>
    </location>
    <ligand>
        <name>Mn(2+)</name>
        <dbReference type="ChEBI" id="CHEBI:29035"/>
        <label>1</label>
    </ligand>
</feature>
<accession>I8AFG1</accession>
<dbReference type="PANTHER" id="PTHR11358">
    <property type="entry name" value="ARGINASE/AGMATINASE"/>
    <property type="match status" value="1"/>
</dbReference>
<feature type="binding site" evidence="5 7">
    <location>
        <position position="243"/>
    </location>
    <ligand>
        <name>Mn(2+)</name>
        <dbReference type="ChEBI" id="CHEBI:29035"/>
        <label>1</label>
    </ligand>
</feature>
<feature type="binding site" evidence="5">
    <location>
        <position position="155"/>
    </location>
    <ligand>
        <name>Mn(2+)</name>
        <dbReference type="ChEBI" id="CHEBI:29035"/>
        <label>2</label>
    </ligand>
</feature>
<dbReference type="GO" id="GO:0030145">
    <property type="term" value="F:manganese ion binding"/>
    <property type="evidence" value="ECO:0007669"/>
    <property type="project" value="UniProtKB-UniRule"/>
</dbReference>
<evidence type="ECO:0000256" key="3">
    <source>
        <dbReference type="ARBA" id="ARBA00022808"/>
    </source>
</evidence>
<keyword evidence="3 5" id="KW-0369">Histidine metabolism</keyword>
<sequence>MYEQGQQDHWNGRIDHPTEKSNFRYHQVVKAIHLDQAEPFPHTTCGILGFQCEEGVFRNQGRVGAKQAPNALRQQLSSLAFRHAHAHLVDAGNVTCEGKNLEQAQALLGEKVTSLLAKKATPIILGGGHETLYGHYLGVRQFIGQEARLGIINIDAHFDLRSYEEQPSSGTMFKQILDSDPNASYCVLGIQRYGNIEQLFHTADQLGVTYIHEDEMTALTMPTIVEQLNDFVAQHDFVILTLCMDVLNAAFAPGVSAPSPFGLQPNTVRTIINTVLSHRNALSFDLCEVNPSLDGDQRTQKLGAYFINEAVMSVSKRG</sequence>
<protein>
    <recommendedName>
        <fullName evidence="5 6">Formimidoylglutamase</fullName>
        <ecNumber evidence="5 6">3.5.3.8</ecNumber>
    </recommendedName>
    <alternativeName>
        <fullName evidence="5">Formiminoglutamase</fullName>
    </alternativeName>
    <alternativeName>
        <fullName evidence="5">Formiminoglutamate hydrolase</fullName>
    </alternativeName>
</protein>
<dbReference type="GO" id="GO:0050415">
    <property type="term" value="F:formimidoylglutamase activity"/>
    <property type="evidence" value="ECO:0007669"/>
    <property type="project" value="UniProtKB-UniRule"/>
</dbReference>